<dbReference type="GO" id="GO:0008113">
    <property type="term" value="F:peptide-methionine (S)-S-oxide reductase activity"/>
    <property type="evidence" value="ECO:0007669"/>
    <property type="project" value="UniProtKB-EC"/>
</dbReference>
<dbReference type="PANTHER" id="PTHR43774:SF1">
    <property type="entry name" value="PEPTIDE METHIONINE SULFOXIDE REDUCTASE MSRA 2"/>
    <property type="match status" value="1"/>
</dbReference>
<name>A0A0C3M266_9AGAM</name>
<dbReference type="HOGENOM" id="CLU_031040_10_2_1"/>
<dbReference type="Gene3D" id="3.30.1060.10">
    <property type="entry name" value="Peptide methionine sulphoxide reductase MsrA"/>
    <property type="match status" value="1"/>
</dbReference>
<evidence type="ECO:0000313" key="7">
    <source>
        <dbReference type="Proteomes" id="UP000054248"/>
    </source>
</evidence>
<dbReference type="HAMAP" id="MF_01401">
    <property type="entry name" value="MsrA"/>
    <property type="match status" value="1"/>
</dbReference>
<dbReference type="PANTHER" id="PTHR43774">
    <property type="entry name" value="PEPTIDE METHIONINE SULFOXIDE REDUCTASE"/>
    <property type="match status" value="1"/>
</dbReference>
<gene>
    <name evidence="6" type="ORF">M407DRAFT_243249</name>
</gene>
<dbReference type="Pfam" id="PF01625">
    <property type="entry name" value="PMSR"/>
    <property type="match status" value="1"/>
</dbReference>
<protein>
    <recommendedName>
        <fullName evidence="2">peptide-methionine (S)-S-oxide reductase</fullName>
        <ecNumber evidence="2">1.8.4.11</ecNumber>
    </recommendedName>
    <alternativeName>
        <fullName evidence="4">Peptide-methionine (S)-S-oxide reductase</fullName>
    </alternativeName>
</protein>
<reference evidence="6 7" key="1">
    <citation type="submission" date="2014-04" db="EMBL/GenBank/DDBJ databases">
        <authorList>
            <consortium name="DOE Joint Genome Institute"/>
            <person name="Kuo A."/>
            <person name="Girlanda M."/>
            <person name="Perotto S."/>
            <person name="Kohler A."/>
            <person name="Nagy L.G."/>
            <person name="Floudas D."/>
            <person name="Copeland A."/>
            <person name="Barry K.W."/>
            <person name="Cichocki N."/>
            <person name="Veneault-Fourrey C."/>
            <person name="LaButti K."/>
            <person name="Lindquist E.A."/>
            <person name="Lipzen A."/>
            <person name="Lundell T."/>
            <person name="Morin E."/>
            <person name="Murat C."/>
            <person name="Sun H."/>
            <person name="Tunlid A."/>
            <person name="Henrissat B."/>
            <person name="Grigoriev I.V."/>
            <person name="Hibbett D.S."/>
            <person name="Martin F."/>
            <person name="Nordberg H.P."/>
            <person name="Cantor M.N."/>
            <person name="Hua S.X."/>
        </authorList>
    </citation>
    <scope>NUCLEOTIDE SEQUENCE [LARGE SCALE GENOMIC DNA]</scope>
    <source>
        <strain evidence="6 7">MUT 4182</strain>
    </source>
</reference>
<dbReference type="SUPFAM" id="SSF55068">
    <property type="entry name" value="Peptide methionine sulfoxide reductase"/>
    <property type="match status" value="1"/>
</dbReference>
<sequence length="203" mass="22772">MPAQKVVPGSLIPTVPSAIASYETTSKNTESSGKVEVATFAHGCFWGTQEVFDKYFGPTRGVKTTVGYTGGEEKFKNPTYRQVCSGSTGFAEACKVEYDPTLVGYAELVEFFYRTHDPTTPNRQGHDRGTQYRSGIFTHSPEQNEIARKVTEEVQEKHFTPKGLKIVTAIDDAGTWYDAETYHQKYLEENPDGYHCSTHILHW</sequence>
<dbReference type="NCBIfam" id="TIGR00401">
    <property type="entry name" value="msrA"/>
    <property type="match status" value="1"/>
</dbReference>
<dbReference type="EMBL" id="KN823003">
    <property type="protein sequence ID" value="KIO27787.1"/>
    <property type="molecule type" value="Genomic_DNA"/>
</dbReference>
<evidence type="ECO:0000256" key="2">
    <source>
        <dbReference type="ARBA" id="ARBA00012502"/>
    </source>
</evidence>
<proteinExistence type="inferred from homology"/>
<feature type="domain" description="Peptide methionine sulphoxide reductase MsrA" evidence="5">
    <location>
        <begin position="38"/>
        <end position="195"/>
    </location>
</feature>
<evidence type="ECO:0000256" key="1">
    <source>
        <dbReference type="ARBA" id="ARBA00005591"/>
    </source>
</evidence>
<dbReference type="STRING" id="1051891.A0A0C3M266"/>
<dbReference type="InterPro" id="IPR036509">
    <property type="entry name" value="Met_Sox_Rdtase_MsrA_sf"/>
</dbReference>
<dbReference type="InterPro" id="IPR002569">
    <property type="entry name" value="Met_Sox_Rdtase_MsrA_dom"/>
</dbReference>
<keyword evidence="3" id="KW-0560">Oxidoreductase</keyword>
<organism evidence="6 7">
    <name type="scientific">Tulasnella calospora MUT 4182</name>
    <dbReference type="NCBI Taxonomy" id="1051891"/>
    <lineage>
        <taxon>Eukaryota</taxon>
        <taxon>Fungi</taxon>
        <taxon>Dikarya</taxon>
        <taxon>Basidiomycota</taxon>
        <taxon>Agaricomycotina</taxon>
        <taxon>Agaricomycetes</taxon>
        <taxon>Cantharellales</taxon>
        <taxon>Tulasnellaceae</taxon>
        <taxon>Tulasnella</taxon>
    </lineage>
</organism>
<accession>A0A0C3M266</accession>
<evidence type="ECO:0000256" key="4">
    <source>
        <dbReference type="ARBA" id="ARBA00030643"/>
    </source>
</evidence>
<keyword evidence="7" id="KW-1185">Reference proteome</keyword>
<comment type="similarity">
    <text evidence="1">Belongs to the MsrA Met sulfoxide reductase family.</text>
</comment>
<dbReference type="Proteomes" id="UP000054248">
    <property type="component" value="Unassembled WGS sequence"/>
</dbReference>
<dbReference type="OrthoDB" id="77405at2759"/>
<evidence type="ECO:0000256" key="3">
    <source>
        <dbReference type="ARBA" id="ARBA00023002"/>
    </source>
</evidence>
<reference evidence="7" key="2">
    <citation type="submission" date="2015-01" db="EMBL/GenBank/DDBJ databases">
        <title>Evolutionary Origins and Diversification of the Mycorrhizal Mutualists.</title>
        <authorList>
            <consortium name="DOE Joint Genome Institute"/>
            <consortium name="Mycorrhizal Genomics Consortium"/>
            <person name="Kohler A."/>
            <person name="Kuo A."/>
            <person name="Nagy L.G."/>
            <person name="Floudas D."/>
            <person name="Copeland A."/>
            <person name="Barry K.W."/>
            <person name="Cichocki N."/>
            <person name="Veneault-Fourrey C."/>
            <person name="LaButti K."/>
            <person name="Lindquist E.A."/>
            <person name="Lipzen A."/>
            <person name="Lundell T."/>
            <person name="Morin E."/>
            <person name="Murat C."/>
            <person name="Riley R."/>
            <person name="Ohm R."/>
            <person name="Sun H."/>
            <person name="Tunlid A."/>
            <person name="Henrissat B."/>
            <person name="Grigoriev I.V."/>
            <person name="Hibbett D.S."/>
            <person name="Martin F."/>
        </authorList>
    </citation>
    <scope>NUCLEOTIDE SEQUENCE [LARGE SCALE GENOMIC DNA]</scope>
    <source>
        <strain evidence="7">MUT 4182</strain>
    </source>
</reference>
<evidence type="ECO:0000313" key="6">
    <source>
        <dbReference type="EMBL" id="KIO27787.1"/>
    </source>
</evidence>
<evidence type="ECO:0000259" key="5">
    <source>
        <dbReference type="Pfam" id="PF01625"/>
    </source>
</evidence>
<dbReference type="EC" id="1.8.4.11" evidence="2"/>
<dbReference type="AlphaFoldDB" id="A0A0C3M266"/>